<evidence type="ECO:0000313" key="4">
    <source>
        <dbReference type="Proteomes" id="UP001302126"/>
    </source>
</evidence>
<gene>
    <name evidence="3" type="ORF">QBC35DRAFT_99360</name>
</gene>
<dbReference type="Proteomes" id="UP001302126">
    <property type="component" value="Unassembled WGS sequence"/>
</dbReference>
<reference evidence="3" key="2">
    <citation type="submission" date="2023-05" db="EMBL/GenBank/DDBJ databases">
        <authorList>
            <consortium name="Lawrence Berkeley National Laboratory"/>
            <person name="Steindorff A."/>
            <person name="Hensen N."/>
            <person name="Bonometti L."/>
            <person name="Westerberg I."/>
            <person name="Brannstrom I.O."/>
            <person name="Guillou S."/>
            <person name="Cros-Aarteil S."/>
            <person name="Calhoun S."/>
            <person name="Haridas S."/>
            <person name="Kuo A."/>
            <person name="Mondo S."/>
            <person name="Pangilinan J."/>
            <person name="Riley R."/>
            <person name="Labutti K."/>
            <person name="Andreopoulos B."/>
            <person name="Lipzen A."/>
            <person name="Chen C."/>
            <person name="Yanf M."/>
            <person name="Daum C."/>
            <person name="Ng V."/>
            <person name="Clum A."/>
            <person name="Ohm R."/>
            <person name="Martin F."/>
            <person name="Silar P."/>
            <person name="Natvig D."/>
            <person name="Lalanne C."/>
            <person name="Gautier V."/>
            <person name="Ament-Velasquez S.L."/>
            <person name="Kruys A."/>
            <person name="Hutchinson M.I."/>
            <person name="Powell A.J."/>
            <person name="Barry K."/>
            <person name="Miller A.N."/>
            <person name="Grigoriev I.V."/>
            <person name="Debuchy R."/>
            <person name="Gladieux P."/>
            <person name="Thoren M.H."/>
            <person name="Johannesson H."/>
        </authorList>
    </citation>
    <scope>NUCLEOTIDE SEQUENCE</scope>
    <source>
        <strain evidence="3">PSN309</strain>
    </source>
</reference>
<keyword evidence="4" id="KW-1185">Reference proteome</keyword>
<dbReference type="PANTHER" id="PTHR34599">
    <property type="entry name" value="PEROXIDASE-RELATED"/>
    <property type="match status" value="1"/>
</dbReference>
<comment type="caution">
    <text evidence="3">The sequence shown here is derived from an EMBL/GenBank/DDBJ whole genome shotgun (WGS) entry which is preliminary data.</text>
</comment>
<dbReference type="Gene3D" id="1.10.606.20">
    <property type="match status" value="1"/>
</dbReference>
<dbReference type="CDD" id="cd03398">
    <property type="entry name" value="PAP2_haloperoxidase"/>
    <property type="match status" value="1"/>
</dbReference>
<feature type="domain" description="Phosphatidic acid phosphatase type 2/haloperoxidase" evidence="2">
    <location>
        <begin position="262"/>
        <end position="403"/>
    </location>
</feature>
<dbReference type="InterPro" id="IPR036938">
    <property type="entry name" value="PAP2/HPO_sf"/>
</dbReference>
<evidence type="ECO:0000259" key="2">
    <source>
        <dbReference type="Pfam" id="PF01569"/>
    </source>
</evidence>
<feature type="chain" id="PRO_5042946556" evidence="1">
    <location>
        <begin position="18"/>
        <end position="416"/>
    </location>
</feature>
<accession>A0AAN7AP20</accession>
<keyword evidence="1" id="KW-0732">Signal</keyword>
<sequence length="416" mass="45349">MKFSLATLAATVAVTNAAFPTDIVYHWVDLSASFVNGTVIGGLASPPSSWYQAIVQGAVYKAAVDSRRESLEFQQLAISHAAHNAILWVFHGTRLYNPVDAALRAVIPRIGLDPSSPKGREAVRIGQNAAGKVAYARADDKITNFVDFTFGPRQPGVYQATPGGQPLPDVPQARFVRPFADLGDITRFRAPPPPKTNSPEYETAVRFVKEQGALNSTVRKPHDTESAYFWRESSITGWNRFAGAVVGSKLDKKPLESAKLYAQLNYALANAGFASWDAKYTYQGWRPVTAVHYPGVWVASGQDISDPNWVPLLRPTPSHPDYVSTHAVYGGAGAAVLKAWNGGDKINATWSSNVTLDNVGVITRTYTSLDFARDENALSRIWGGIHFTFAGTEGNKQGDTVAKATLKKFDDNWDKF</sequence>
<dbReference type="InterPro" id="IPR052559">
    <property type="entry name" value="V-haloperoxidase"/>
</dbReference>
<dbReference type="EMBL" id="MU864351">
    <property type="protein sequence ID" value="KAK4193207.1"/>
    <property type="molecule type" value="Genomic_DNA"/>
</dbReference>
<evidence type="ECO:0000313" key="3">
    <source>
        <dbReference type="EMBL" id="KAK4193207.1"/>
    </source>
</evidence>
<reference evidence="3" key="1">
    <citation type="journal article" date="2023" name="Mol. Phylogenet. Evol.">
        <title>Genome-scale phylogeny and comparative genomics of the fungal order Sordariales.</title>
        <authorList>
            <person name="Hensen N."/>
            <person name="Bonometti L."/>
            <person name="Westerberg I."/>
            <person name="Brannstrom I.O."/>
            <person name="Guillou S."/>
            <person name="Cros-Aarteil S."/>
            <person name="Calhoun S."/>
            <person name="Haridas S."/>
            <person name="Kuo A."/>
            <person name="Mondo S."/>
            <person name="Pangilinan J."/>
            <person name="Riley R."/>
            <person name="LaButti K."/>
            <person name="Andreopoulos B."/>
            <person name="Lipzen A."/>
            <person name="Chen C."/>
            <person name="Yan M."/>
            <person name="Daum C."/>
            <person name="Ng V."/>
            <person name="Clum A."/>
            <person name="Steindorff A."/>
            <person name="Ohm R.A."/>
            <person name="Martin F."/>
            <person name="Silar P."/>
            <person name="Natvig D.O."/>
            <person name="Lalanne C."/>
            <person name="Gautier V."/>
            <person name="Ament-Velasquez S.L."/>
            <person name="Kruys A."/>
            <person name="Hutchinson M.I."/>
            <person name="Powell A.J."/>
            <person name="Barry K."/>
            <person name="Miller A.N."/>
            <person name="Grigoriev I.V."/>
            <person name="Debuchy R."/>
            <person name="Gladieux P."/>
            <person name="Hiltunen Thoren M."/>
            <person name="Johannesson H."/>
        </authorList>
    </citation>
    <scope>NUCLEOTIDE SEQUENCE</scope>
    <source>
        <strain evidence="3">PSN309</strain>
    </source>
</reference>
<dbReference type="PANTHER" id="PTHR34599:SF1">
    <property type="entry name" value="PHOSPHATIDIC ACID PHOSPHATASE TYPE 2_HALOPEROXIDASE DOMAIN-CONTAINING PROTEIN"/>
    <property type="match status" value="1"/>
</dbReference>
<feature type="signal peptide" evidence="1">
    <location>
        <begin position="1"/>
        <end position="17"/>
    </location>
</feature>
<dbReference type="InterPro" id="IPR000326">
    <property type="entry name" value="PAP2/HPO"/>
</dbReference>
<dbReference type="Pfam" id="PF01569">
    <property type="entry name" value="PAP2"/>
    <property type="match status" value="1"/>
</dbReference>
<name>A0AAN7AP20_9PEZI</name>
<protein>
    <submittedName>
        <fullName evidence="3">Phosphatidic acid phosphatase type 2/haloperoxidase</fullName>
    </submittedName>
</protein>
<dbReference type="SUPFAM" id="SSF48317">
    <property type="entry name" value="Acid phosphatase/Vanadium-dependent haloperoxidase"/>
    <property type="match status" value="1"/>
</dbReference>
<dbReference type="AlphaFoldDB" id="A0AAN7AP20"/>
<organism evidence="3 4">
    <name type="scientific">Podospora australis</name>
    <dbReference type="NCBI Taxonomy" id="1536484"/>
    <lineage>
        <taxon>Eukaryota</taxon>
        <taxon>Fungi</taxon>
        <taxon>Dikarya</taxon>
        <taxon>Ascomycota</taxon>
        <taxon>Pezizomycotina</taxon>
        <taxon>Sordariomycetes</taxon>
        <taxon>Sordariomycetidae</taxon>
        <taxon>Sordariales</taxon>
        <taxon>Podosporaceae</taxon>
        <taxon>Podospora</taxon>
    </lineage>
</organism>
<proteinExistence type="predicted"/>
<evidence type="ECO:0000256" key="1">
    <source>
        <dbReference type="SAM" id="SignalP"/>
    </source>
</evidence>